<dbReference type="EC" id="2.7.13.3" evidence="3"/>
<reference evidence="18 19" key="1">
    <citation type="submission" date="2018-12" db="EMBL/GenBank/DDBJ databases">
        <authorList>
            <person name="Sun L."/>
            <person name="Chen Z."/>
        </authorList>
    </citation>
    <scope>NUCLEOTIDE SEQUENCE [LARGE SCALE GENOMIC DNA]</scope>
    <source>
        <strain evidence="18 19">3-5-3</strain>
    </source>
</reference>
<organism evidence="18 19">
    <name type="scientific">Paenibacillus zeisoli</name>
    <dbReference type="NCBI Taxonomy" id="2496267"/>
    <lineage>
        <taxon>Bacteria</taxon>
        <taxon>Bacillati</taxon>
        <taxon>Bacillota</taxon>
        <taxon>Bacilli</taxon>
        <taxon>Bacillales</taxon>
        <taxon>Paenibacillaceae</taxon>
        <taxon>Paenibacillus</taxon>
    </lineage>
</organism>
<dbReference type="CDD" id="cd00130">
    <property type="entry name" value="PAS"/>
    <property type="match status" value="1"/>
</dbReference>
<dbReference type="InterPro" id="IPR036097">
    <property type="entry name" value="HisK_dim/P_sf"/>
</dbReference>
<name>A0A433X1T3_9BACL</name>
<evidence type="ECO:0000256" key="4">
    <source>
        <dbReference type="ARBA" id="ARBA00022475"/>
    </source>
</evidence>
<dbReference type="InterPro" id="IPR003594">
    <property type="entry name" value="HATPase_dom"/>
</dbReference>
<dbReference type="PROSITE" id="PS50113">
    <property type="entry name" value="PAC"/>
    <property type="match status" value="1"/>
</dbReference>
<evidence type="ECO:0000313" key="18">
    <source>
        <dbReference type="EMBL" id="RUT28068.1"/>
    </source>
</evidence>
<dbReference type="PROSITE" id="PS50112">
    <property type="entry name" value="PAS"/>
    <property type="match status" value="1"/>
</dbReference>
<evidence type="ECO:0000256" key="12">
    <source>
        <dbReference type="SAM" id="Coils"/>
    </source>
</evidence>
<dbReference type="InterPro" id="IPR035965">
    <property type="entry name" value="PAS-like_dom_sf"/>
</dbReference>
<keyword evidence="6" id="KW-0808">Transferase</keyword>
<comment type="subcellular location">
    <subcellularLocation>
        <location evidence="2">Cell membrane</location>
        <topology evidence="2">Multi-pass membrane protein</topology>
    </subcellularLocation>
</comment>
<keyword evidence="4" id="KW-1003">Cell membrane</keyword>
<keyword evidence="10" id="KW-0902">Two-component regulatory system</keyword>
<evidence type="ECO:0000256" key="5">
    <source>
        <dbReference type="ARBA" id="ARBA00022553"/>
    </source>
</evidence>
<dbReference type="EMBL" id="RZNX01000012">
    <property type="protein sequence ID" value="RUT28068.1"/>
    <property type="molecule type" value="Genomic_DNA"/>
</dbReference>
<evidence type="ECO:0000256" key="1">
    <source>
        <dbReference type="ARBA" id="ARBA00000085"/>
    </source>
</evidence>
<dbReference type="GO" id="GO:0005886">
    <property type="term" value="C:plasma membrane"/>
    <property type="evidence" value="ECO:0007669"/>
    <property type="project" value="UniProtKB-SubCell"/>
</dbReference>
<keyword evidence="7" id="KW-0547">Nucleotide-binding</keyword>
<dbReference type="SMART" id="SM00387">
    <property type="entry name" value="HATPase_c"/>
    <property type="match status" value="1"/>
</dbReference>
<evidence type="ECO:0000256" key="7">
    <source>
        <dbReference type="ARBA" id="ARBA00022741"/>
    </source>
</evidence>
<feature type="transmembrane region" description="Helical" evidence="13">
    <location>
        <begin position="7"/>
        <end position="28"/>
    </location>
</feature>
<keyword evidence="8" id="KW-0418">Kinase</keyword>
<proteinExistence type="predicted"/>
<dbReference type="Pfam" id="PF02518">
    <property type="entry name" value="HATPase_c"/>
    <property type="match status" value="1"/>
</dbReference>
<sequence length="761" mass="85952">MSIKTKLSIIISFLAVVLLSLNIILSYFTTQENLRKDSENKIMLTAKQIAIAVEQSGFSSEYVERQMTQKLKLASLLAAKELNPDINQVTNEQLVQLAKKLGVTGISLFVKTPDDIVVTKSSEPQEIGLSTNKWGYWYAAFNQLFNLQEVTIKQGQKSEHFWSGPFEYSTSTPDSIVKWGYYYDGTSNYIIDPYIRNSEMDNFFEVLDPERIIDKTQDANKSILDITGINLTRFDEAVTQGLPLDRGPSVEMKDRPFVFGDYKYPSPEDDLKVLREALHNGQSAQYDVKIDGKRVIKSFIPVKDNTNYTYVIRIISSYDPIYSVISKQMISQISISLVLLEIVIFASYILAGLLIRPIQDILLKVNGMADGNFETQLEVSRKDELGLLAARINAMGGNLAQYTQDLREMNDENRSVKEHLESIIRQTADAIHLTDPEGKIIRVNKAFEQLYGWTSEEIGGGCLFNIPESLREEESLWKKKLSEGIPVYSAETVRLTKDGTEVRVSISESPIFDENGRITAYVIISRDMTERNKMEELLRRSEKLTTVGQLAAGVAHEIRNPLTTLRGFLQLQMQTKKLNSQHTDLMLSELDRINLIVSEFLILAKPQAVHFQVKDIRYILGDVISLLDSQAHLHSIEFSMNFSEEALLVHCEENQLKQVFINLLKNAMEAMPDGGTIHMQTWRREPGSVMIRIIDEGEGISKETLAKLGEPFFTNKETGTGLGLMISQRIIESHKGTMDIESELGRGTTVTVALPMANNQE</sequence>
<dbReference type="CDD" id="cd00082">
    <property type="entry name" value="HisKA"/>
    <property type="match status" value="1"/>
</dbReference>
<dbReference type="InterPro" id="IPR004358">
    <property type="entry name" value="Sig_transdc_His_kin-like_C"/>
</dbReference>
<evidence type="ECO:0000256" key="10">
    <source>
        <dbReference type="ARBA" id="ARBA00023012"/>
    </source>
</evidence>
<dbReference type="SUPFAM" id="SSF47384">
    <property type="entry name" value="Homodimeric domain of signal transducing histidine kinase"/>
    <property type="match status" value="1"/>
</dbReference>
<dbReference type="SMART" id="SM00086">
    <property type="entry name" value="PAC"/>
    <property type="match status" value="1"/>
</dbReference>
<dbReference type="Proteomes" id="UP000272464">
    <property type="component" value="Unassembled WGS sequence"/>
</dbReference>
<evidence type="ECO:0000256" key="8">
    <source>
        <dbReference type="ARBA" id="ARBA00022777"/>
    </source>
</evidence>
<dbReference type="Pfam" id="PF00512">
    <property type="entry name" value="HisKA"/>
    <property type="match status" value="1"/>
</dbReference>
<dbReference type="AlphaFoldDB" id="A0A433X1T3"/>
<evidence type="ECO:0000256" key="6">
    <source>
        <dbReference type="ARBA" id="ARBA00022679"/>
    </source>
</evidence>
<comment type="caution">
    <text evidence="18">The sequence shown here is derived from an EMBL/GenBank/DDBJ whole genome shotgun (WGS) entry which is preliminary data.</text>
</comment>
<evidence type="ECO:0000259" key="17">
    <source>
        <dbReference type="PROSITE" id="PS50885"/>
    </source>
</evidence>
<dbReference type="PANTHER" id="PTHR43065:SF34">
    <property type="entry name" value="SPORULATION KINASE A"/>
    <property type="match status" value="1"/>
</dbReference>
<dbReference type="SMART" id="SM00304">
    <property type="entry name" value="HAMP"/>
    <property type="match status" value="1"/>
</dbReference>
<dbReference type="InterPro" id="IPR000700">
    <property type="entry name" value="PAS-assoc_C"/>
</dbReference>
<evidence type="ECO:0000256" key="11">
    <source>
        <dbReference type="ARBA" id="ARBA00023136"/>
    </source>
</evidence>
<dbReference type="InterPro" id="IPR003661">
    <property type="entry name" value="HisK_dim/P_dom"/>
</dbReference>
<evidence type="ECO:0000313" key="19">
    <source>
        <dbReference type="Proteomes" id="UP000272464"/>
    </source>
</evidence>
<keyword evidence="13" id="KW-0812">Transmembrane</keyword>
<keyword evidence="12" id="KW-0175">Coiled coil</keyword>
<dbReference type="InterPro" id="IPR000014">
    <property type="entry name" value="PAS"/>
</dbReference>
<dbReference type="GO" id="GO:0005524">
    <property type="term" value="F:ATP binding"/>
    <property type="evidence" value="ECO:0007669"/>
    <property type="project" value="UniProtKB-KW"/>
</dbReference>
<evidence type="ECO:0000256" key="3">
    <source>
        <dbReference type="ARBA" id="ARBA00012438"/>
    </source>
</evidence>
<accession>A0A433X1T3</accession>
<dbReference type="NCBIfam" id="TIGR00229">
    <property type="entry name" value="sensory_box"/>
    <property type="match status" value="1"/>
</dbReference>
<evidence type="ECO:0000259" key="15">
    <source>
        <dbReference type="PROSITE" id="PS50112"/>
    </source>
</evidence>
<keyword evidence="11 13" id="KW-0472">Membrane</keyword>
<dbReference type="SUPFAM" id="SSF55874">
    <property type="entry name" value="ATPase domain of HSP90 chaperone/DNA topoisomerase II/histidine kinase"/>
    <property type="match status" value="1"/>
</dbReference>
<dbReference type="Gene3D" id="6.10.340.10">
    <property type="match status" value="1"/>
</dbReference>
<dbReference type="InterPro" id="IPR036890">
    <property type="entry name" value="HATPase_C_sf"/>
</dbReference>
<evidence type="ECO:0000256" key="9">
    <source>
        <dbReference type="ARBA" id="ARBA00022840"/>
    </source>
</evidence>
<dbReference type="RefSeq" id="WP_127200807.1">
    <property type="nucleotide sequence ID" value="NZ_RZNX01000012.1"/>
</dbReference>
<feature type="domain" description="PAC" evidence="16">
    <location>
        <begin position="488"/>
        <end position="540"/>
    </location>
</feature>
<feature type="domain" description="Histidine kinase" evidence="14">
    <location>
        <begin position="553"/>
        <end position="758"/>
    </location>
</feature>
<dbReference type="SMART" id="SM00388">
    <property type="entry name" value="HisKA"/>
    <property type="match status" value="1"/>
</dbReference>
<feature type="domain" description="HAMP" evidence="17">
    <location>
        <begin position="352"/>
        <end position="404"/>
    </location>
</feature>
<feature type="coiled-coil region" evidence="12">
    <location>
        <begin position="392"/>
        <end position="426"/>
    </location>
</feature>
<keyword evidence="13" id="KW-1133">Transmembrane helix</keyword>
<keyword evidence="19" id="KW-1185">Reference proteome</keyword>
<dbReference type="InterPro" id="IPR005467">
    <property type="entry name" value="His_kinase_dom"/>
</dbReference>
<dbReference type="InterPro" id="IPR001610">
    <property type="entry name" value="PAC"/>
</dbReference>
<dbReference type="PROSITE" id="PS50109">
    <property type="entry name" value="HIS_KIN"/>
    <property type="match status" value="1"/>
</dbReference>
<dbReference type="Gene3D" id="1.10.287.130">
    <property type="match status" value="1"/>
</dbReference>
<evidence type="ECO:0000256" key="13">
    <source>
        <dbReference type="SAM" id="Phobius"/>
    </source>
</evidence>
<comment type="catalytic activity">
    <reaction evidence="1">
        <text>ATP + protein L-histidine = ADP + protein N-phospho-L-histidine.</text>
        <dbReference type="EC" id="2.7.13.3"/>
    </reaction>
</comment>
<dbReference type="SMART" id="SM00091">
    <property type="entry name" value="PAS"/>
    <property type="match status" value="1"/>
</dbReference>
<dbReference type="Pfam" id="PF13426">
    <property type="entry name" value="PAS_9"/>
    <property type="match status" value="1"/>
</dbReference>
<evidence type="ECO:0000256" key="2">
    <source>
        <dbReference type="ARBA" id="ARBA00004651"/>
    </source>
</evidence>
<dbReference type="SUPFAM" id="SSF55785">
    <property type="entry name" value="PYP-like sensor domain (PAS domain)"/>
    <property type="match status" value="1"/>
</dbReference>
<dbReference type="Gene3D" id="3.30.450.20">
    <property type="entry name" value="PAS domain"/>
    <property type="match status" value="1"/>
</dbReference>
<gene>
    <name evidence="18" type="ORF">EJP77_18820</name>
</gene>
<keyword evidence="9" id="KW-0067">ATP-binding</keyword>
<dbReference type="SUPFAM" id="SSF158472">
    <property type="entry name" value="HAMP domain-like"/>
    <property type="match status" value="1"/>
</dbReference>
<dbReference type="OrthoDB" id="9815750at2"/>
<dbReference type="InterPro" id="IPR003660">
    <property type="entry name" value="HAMP_dom"/>
</dbReference>
<dbReference type="CDD" id="cd06225">
    <property type="entry name" value="HAMP"/>
    <property type="match status" value="1"/>
</dbReference>
<dbReference type="PANTHER" id="PTHR43065">
    <property type="entry name" value="SENSOR HISTIDINE KINASE"/>
    <property type="match status" value="1"/>
</dbReference>
<dbReference type="PROSITE" id="PS50885">
    <property type="entry name" value="HAMP"/>
    <property type="match status" value="1"/>
</dbReference>
<keyword evidence="5" id="KW-0597">Phosphoprotein</keyword>
<protein>
    <recommendedName>
        <fullName evidence="3">histidine kinase</fullName>
        <ecNumber evidence="3">2.7.13.3</ecNumber>
    </recommendedName>
</protein>
<feature type="domain" description="PAS" evidence="15">
    <location>
        <begin position="416"/>
        <end position="460"/>
    </location>
</feature>
<dbReference type="Gene3D" id="3.30.565.10">
    <property type="entry name" value="Histidine kinase-like ATPase, C-terminal domain"/>
    <property type="match status" value="1"/>
</dbReference>
<dbReference type="PRINTS" id="PR00344">
    <property type="entry name" value="BCTRLSENSOR"/>
</dbReference>
<evidence type="ECO:0000259" key="14">
    <source>
        <dbReference type="PROSITE" id="PS50109"/>
    </source>
</evidence>
<dbReference type="Pfam" id="PF00672">
    <property type="entry name" value="HAMP"/>
    <property type="match status" value="1"/>
</dbReference>
<evidence type="ECO:0000259" key="16">
    <source>
        <dbReference type="PROSITE" id="PS50113"/>
    </source>
</evidence>
<dbReference type="GO" id="GO:0000155">
    <property type="term" value="F:phosphorelay sensor kinase activity"/>
    <property type="evidence" value="ECO:0007669"/>
    <property type="project" value="InterPro"/>
</dbReference>